<dbReference type="PROSITE" id="PS50011">
    <property type="entry name" value="PROTEIN_KINASE_DOM"/>
    <property type="match status" value="1"/>
</dbReference>
<comment type="catalytic activity">
    <reaction evidence="10">
        <text>L-seryl-[protein] + ATP = O-phospho-L-seryl-[protein] + ADP + H(+)</text>
        <dbReference type="Rhea" id="RHEA:17989"/>
        <dbReference type="Rhea" id="RHEA-COMP:9863"/>
        <dbReference type="Rhea" id="RHEA-COMP:11604"/>
        <dbReference type="ChEBI" id="CHEBI:15378"/>
        <dbReference type="ChEBI" id="CHEBI:29999"/>
        <dbReference type="ChEBI" id="CHEBI:30616"/>
        <dbReference type="ChEBI" id="CHEBI:83421"/>
        <dbReference type="ChEBI" id="CHEBI:456216"/>
        <dbReference type="EC" id="2.7.11.1"/>
    </reaction>
</comment>
<evidence type="ECO:0000256" key="10">
    <source>
        <dbReference type="ARBA" id="ARBA00048679"/>
    </source>
</evidence>
<dbReference type="GO" id="GO:0005524">
    <property type="term" value="F:ATP binding"/>
    <property type="evidence" value="ECO:0007669"/>
    <property type="project" value="UniProtKB-UniRule"/>
</dbReference>
<evidence type="ECO:0000256" key="6">
    <source>
        <dbReference type="ARBA" id="ARBA00022741"/>
    </source>
</evidence>
<dbReference type="SUPFAM" id="SSF53822">
    <property type="entry name" value="Periplasmic binding protein-like I"/>
    <property type="match status" value="1"/>
</dbReference>
<dbReference type="InterPro" id="IPR000719">
    <property type="entry name" value="Prot_kinase_dom"/>
</dbReference>
<dbReference type="Pfam" id="PF00069">
    <property type="entry name" value="Pkinase"/>
    <property type="match status" value="1"/>
</dbReference>
<keyword evidence="3" id="KW-0723">Serine/threonine-protein kinase</keyword>
<dbReference type="SMART" id="SM00220">
    <property type="entry name" value="S_TKc"/>
    <property type="match status" value="1"/>
</dbReference>
<sequence length="775" mass="84704">MLGELFAGRYHVTELLGEGGFGRTYIAQDTHRPGHPRCVLKHLTFASRNEDVLRQVRRLFRAEAETLEELGKHDQIPQLLAYFEADEQFYLVQEFIPGKALSSELGEGMRWSEAQVIAMLKDVLTVLEFVHGHSVIHRDIKPDNLIRRPDGKLVLIDFGAVKNIANTVAETTGETSLSVPIYTSGYGASEQCLGRPRYSSDIYSLGMIAIQSVTGMRPSQLPQDLHTGEVLWQDQVAIGAGLVQVLEKMTRFHFNQRYQSAAETLAALKEIEVLPENTQISSNGSHRSHQQDDLAKADARGRVPEILPLTSLNPEVTTIAPRHRLSWRWAISSSAVLVLAAGLAMAGRTFWQNASGSDAAASDRISVGEQLLNQWQPNAAKQSGVERLAVEDYAEAVRFLQQARQAEPTDPETLIYLNNAQIGQNPSHTIAVVAPIGDTFGSSQEILRGVAQAQDEVNQAGGINGVPLRVAIANENKDTATARELARTLAKDPAVLGIVGHSISDTSLAASDIYQAEGIVMVAPLSSAVQLSNKGSFIFRTMPSDRASAKALGQHLLTRLKKQKVVVFYNSKSDYSQSLKSEFRNALFYNGVEPVVEIDLSRPDFDAYESWQQAIAKGAEAIMLAPDFTTVDRAIQVVIVNRRRLPILAGESVSTSRILTVAGTEATGMVIAVPASPHSSAFRQVFTTRWGQAAPLGWRTILAYDAAIALIAGLKKNPTRSGVQRALAEPNFSVVGAEQKVEFLPSGDRQTNVSLLTIQEIKVNNQTRLDFQPIP</sequence>
<dbReference type="CDD" id="cd14014">
    <property type="entry name" value="STKc_PknB_like"/>
    <property type="match status" value="1"/>
</dbReference>
<keyword evidence="4" id="KW-0808">Transferase</keyword>
<gene>
    <name evidence="13" type="ORF">ENR64_28950</name>
</gene>
<dbReference type="AlphaFoldDB" id="A0A7C3PMH3"/>
<evidence type="ECO:0000256" key="11">
    <source>
        <dbReference type="PROSITE-ProRule" id="PRU10141"/>
    </source>
</evidence>
<comment type="catalytic activity">
    <reaction evidence="9">
        <text>L-threonyl-[protein] + ATP = O-phospho-L-threonyl-[protein] + ADP + H(+)</text>
        <dbReference type="Rhea" id="RHEA:46608"/>
        <dbReference type="Rhea" id="RHEA-COMP:11060"/>
        <dbReference type="Rhea" id="RHEA-COMP:11605"/>
        <dbReference type="ChEBI" id="CHEBI:15378"/>
        <dbReference type="ChEBI" id="CHEBI:30013"/>
        <dbReference type="ChEBI" id="CHEBI:30616"/>
        <dbReference type="ChEBI" id="CHEBI:61977"/>
        <dbReference type="ChEBI" id="CHEBI:456216"/>
        <dbReference type="EC" id="2.7.11.1"/>
    </reaction>
</comment>
<dbReference type="GO" id="GO:0004674">
    <property type="term" value="F:protein serine/threonine kinase activity"/>
    <property type="evidence" value="ECO:0007669"/>
    <property type="project" value="UniProtKB-KW"/>
</dbReference>
<dbReference type="Gene3D" id="3.30.200.20">
    <property type="entry name" value="Phosphorylase Kinase, domain 1"/>
    <property type="match status" value="1"/>
</dbReference>
<evidence type="ECO:0000256" key="3">
    <source>
        <dbReference type="ARBA" id="ARBA00022527"/>
    </source>
</evidence>
<accession>A0A7C3PMH3</accession>
<dbReference type="CDD" id="cd06268">
    <property type="entry name" value="PBP1_ABC_transporter_LIVBP-like"/>
    <property type="match status" value="1"/>
</dbReference>
<dbReference type="Gene3D" id="3.40.50.2300">
    <property type="match status" value="2"/>
</dbReference>
<comment type="caution">
    <text evidence="13">The sequence shown here is derived from an EMBL/GenBank/DDBJ whole genome shotgun (WGS) entry which is preliminary data.</text>
</comment>
<evidence type="ECO:0000256" key="7">
    <source>
        <dbReference type="ARBA" id="ARBA00022777"/>
    </source>
</evidence>
<dbReference type="EMBL" id="DSRU01000438">
    <property type="protein sequence ID" value="HFN01701.1"/>
    <property type="molecule type" value="Genomic_DNA"/>
</dbReference>
<keyword evidence="5" id="KW-0732">Signal</keyword>
<protein>
    <recommendedName>
        <fullName evidence="2">non-specific serine/threonine protein kinase</fullName>
        <ecNumber evidence="2">2.7.11.1</ecNumber>
    </recommendedName>
</protein>
<comment type="similarity">
    <text evidence="1">Belongs to the leucine-binding protein family.</text>
</comment>
<dbReference type="PROSITE" id="PS00107">
    <property type="entry name" value="PROTEIN_KINASE_ATP"/>
    <property type="match status" value="1"/>
</dbReference>
<dbReference type="Pfam" id="PF13458">
    <property type="entry name" value="Peripla_BP_6"/>
    <property type="match status" value="1"/>
</dbReference>
<evidence type="ECO:0000313" key="13">
    <source>
        <dbReference type="EMBL" id="HFN01701.1"/>
    </source>
</evidence>
<dbReference type="SUPFAM" id="SSF56112">
    <property type="entry name" value="Protein kinase-like (PK-like)"/>
    <property type="match status" value="1"/>
</dbReference>
<evidence type="ECO:0000256" key="2">
    <source>
        <dbReference type="ARBA" id="ARBA00012513"/>
    </source>
</evidence>
<dbReference type="Gene3D" id="1.10.510.10">
    <property type="entry name" value="Transferase(Phosphotransferase) domain 1"/>
    <property type="match status" value="1"/>
</dbReference>
<dbReference type="InterPro" id="IPR028082">
    <property type="entry name" value="Peripla_BP_I"/>
</dbReference>
<name>A0A7C3PMH3_9CYAN</name>
<evidence type="ECO:0000256" key="1">
    <source>
        <dbReference type="ARBA" id="ARBA00010062"/>
    </source>
</evidence>
<dbReference type="InterPro" id="IPR028081">
    <property type="entry name" value="Leu-bd"/>
</dbReference>
<evidence type="ECO:0000256" key="5">
    <source>
        <dbReference type="ARBA" id="ARBA00022729"/>
    </source>
</evidence>
<feature type="binding site" evidence="11">
    <location>
        <position position="41"/>
    </location>
    <ligand>
        <name>ATP</name>
        <dbReference type="ChEBI" id="CHEBI:30616"/>
    </ligand>
</feature>
<feature type="domain" description="Protein kinase" evidence="12">
    <location>
        <begin position="10"/>
        <end position="274"/>
    </location>
</feature>
<evidence type="ECO:0000256" key="4">
    <source>
        <dbReference type="ARBA" id="ARBA00022679"/>
    </source>
</evidence>
<dbReference type="InterPro" id="IPR011009">
    <property type="entry name" value="Kinase-like_dom_sf"/>
</dbReference>
<proteinExistence type="inferred from homology"/>
<reference evidence="13" key="1">
    <citation type="journal article" date="2020" name="mSystems">
        <title>Genome- and Community-Level Interaction Insights into Carbon Utilization and Element Cycling Functions of Hydrothermarchaeota in Hydrothermal Sediment.</title>
        <authorList>
            <person name="Zhou Z."/>
            <person name="Liu Y."/>
            <person name="Xu W."/>
            <person name="Pan J."/>
            <person name="Luo Z.H."/>
            <person name="Li M."/>
        </authorList>
    </citation>
    <scope>NUCLEOTIDE SEQUENCE [LARGE SCALE GENOMIC DNA]</scope>
    <source>
        <strain evidence="13">SpSt-418</strain>
    </source>
</reference>
<dbReference type="InterPro" id="IPR017441">
    <property type="entry name" value="Protein_kinase_ATP_BS"/>
</dbReference>
<evidence type="ECO:0000256" key="8">
    <source>
        <dbReference type="ARBA" id="ARBA00022840"/>
    </source>
</evidence>
<keyword evidence="6 11" id="KW-0547">Nucleotide-binding</keyword>
<dbReference type="PANTHER" id="PTHR24363:SF0">
    <property type="entry name" value="SERINE_THREONINE KINASE LIKE DOMAIN CONTAINING 1"/>
    <property type="match status" value="1"/>
</dbReference>
<keyword evidence="8 11" id="KW-0067">ATP-binding</keyword>
<evidence type="ECO:0000256" key="9">
    <source>
        <dbReference type="ARBA" id="ARBA00047899"/>
    </source>
</evidence>
<dbReference type="EC" id="2.7.11.1" evidence="2"/>
<keyword evidence="7" id="KW-0418">Kinase</keyword>
<organism evidence="13">
    <name type="scientific">Oscillatoriales cyanobacterium SpSt-418</name>
    <dbReference type="NCBI Taxonomy" id="2282169"/>
    <lineage>
        <taxon>Bacteria</taxon>
        <taxon>Bacillati</taxon>
        <taxon>Cyanobacteriota</taxon>
        <taxon>Cyanophyceae</taxon>
        <taxon>Oscillatoriophycideae</taxon>
        <taxon>Oscillatoriales</taxon>
    </lineage>
</organism>
<evidence type="ECO:0000259" key="12">
    <source>
        <dbReference type="PROSITE" id="PS50011"/>
    </source>
</evidence>
<dbReference type="PANTHER" id="PTHR24363">
    <property type="entry name" value="SERINE/THREONINE PROTEIN KINASE"/>
    <property type="match status" value="1"/>
</dbReference>